<dbReference type="EMBL" id="BARV01017523">
    <property type="protein sequence ID" value="GAI24347.1"/>
    <property type="molecule type" value="Genomic_DNA"/>
</dbReference>
<dbReference type="AlphaFoldDB" id="X1LY88"/>
<reference evidence="1" key="1">
    <citation type="journal article" date="2014" name="Front. Microbiol.">
        <title>High frequency of phylogenetically diverse reductive dehalogenase-homologous genes in deep subseafloor sedimentary metagenomes.</title>
        <authorList>
            <person name="Kawai M."/>
            <person name="Futagami T."/>
            <person name="Toyoda A."/>
            <person name="Takaki Y."/>
            <person name="Nishi S."/>
            <person name="Hori S."/>
            <person name="Arai W."/>
            <person name="Tsubouchi T."/>
            <person name="Morono Y."/>
            <person name="Uchiyama I."/>
            <person name="Ito T."/>
            <person name="Fujiyama A."/>
            <person name="Inagaki F."/>
            <person name="Takami H."/>
        </authorList>
    </citation>
    <scope>NUCLEOTIDE SEQUENCE</scope>
    <source>
        <strain evidence="1">Expedition CK06-06</strain>
    </source>
</reference>
<comment type="caution">
    <text evidence="1">The sequence shown here is derived from an EMBL/GenBank/DDBJ whole genome shotgun (WGS) entry which is preliminary data.</text>
</comment>
<protein>
    <recommendedName>
        <fullName evidence="2">FlgD Ig-like domain-containing protein</fullName>
    </recommendedName>
</protein>
<sequence length="36" mass="4091">WDGTDDRGLAVPAGIYFIKLEQNGFKKPAKMIIRLK</sequence>
<proteinExistence type="predicted"/>
<name>X1LY88_9ZZZZ</name>
<feature type="non-terminal residue" evidence="1">
    <location>
        <position position="1"/>
    </location>
</feature>
<evidence type="ECO:0000313" key="1">
    <source>
        <dbReference type="EMBL" id="GAI24347.1"/>
    </source>
</evidence>
<dbReference type="Gene3D" id="2.60.40.4070">
    <property type="match status" value="1"/>
</dbReference>
<accession>X1LY88</accession>
<evidence type="ECO:0008006" key="2">
    <source>
        <dbReference type="Google" id="ProtNLM"/>
    </source>
</evidence>
<gene>
    <name evidence="1" type="ORF">S06H3_29851</name>
</gene>
<organism evidence="1">
    <name type="scientific">marine sediment metagenome</name>
    <dbReference type="NCBI Taxonomy" id="412755"/>
    <lineage>
        <taxon>unclassified sequences</taxon>
        <taxon>metagenomes</taxon>
        <taxon>ecological metagenomes</taxon>
    </lineage>
</organism>